<dbReference type="InterPro" id="IPR034732">
    <property type="entry name" value="EPHD"/>
</dbReference>
<keyword evidence="12" id="KW-1185">Reference proteome</keyword>
<dbReference type="Pfam" id="PF02373">
    <property type="entry name" value="JmjC"/>
    <property type="match status" value="1"/>
</dbReference>
<evidence type="ECO:0000256" key="3">
    <source>
        <dbReference type="ARBA" id="ARBA00022723"/>
    </source>
</evidence>
<comment type="caution">
    <text evidence="11">The sequence shown here is derived from an EMBL/GenBank/DDBJ whole genome shotgun (WGS) entry which is preliminary data.</text>
</comment>
<reference evidence="11" key="1">
    <citation type="submission" date="2020-12" db="EMBL/GenBank/DDBJ databases">
        <title>Metabolic potential, ecology and presence of endohyphal bacteria is reflected in genomic diversity of Mucoromycotina.</title>
        <authorList>
            <person name="Muszewska A."/>
            <person name="Okrasinska A."/>
            <person name="Steczkiewicz K."/>
            <person name="Drgas O."/>
            <person name="Orlowska M."/>
            <person name="Perlinska-Lenart U."/>
            <person name="Aleksandrzak-Piekarczyk T."/>
            <person name="Szatraj K."/>
            <person name="Zielenkiewicz U."/>
            <person name="Pilsyk S."/>
            <person name="Malc E."/>
            <person name="Mieczkowski P."/>
            <person name="Kruszewska J.S."/>
            <person name="Biernat P."/>
            <person name="Pawlowska J."/>
        </authorList>
    </citation>
    <scope>NUCLEOTIDE SEQUENCE</scope>
    <source>
        <strain evidence="11">WA0000017839</strain>
    </source>
</reference>
<dbReference type="Pfam" id="PF13771">
    <property type="entry name" value="zf-HC5HC2H"/>
    <property type="match status" value="1"/>
</dbReference>
<feature type="domain" description="JmjC" evidence="9">
    <location>
        <begin position="170"/>
        <end position="332"/>
    </location>
</feature>
<proteinExistence type="inferred from homology"/>
<organism evidence="11 12">
    <name type="scientific">Mucor saturninus</name>
    <dbReference type="NCBI Taxonomy" id="64648"/>
    <lineage>
        <taxon>Eukaryota</taxon>
        <taxon>Fungi</taxon>
        <taxon>Fungi incertae sedis</taxon>
        <taxon>Mucoromycota</taxon>
        <taxon>Mucoromycotina</taxon>
        <taxon>Mucoromycetes</taxon>
        <taxon>Mucorales</taxon>
        <taxon>Mucorineae</taxon>
        <taxon>Mucoraceae</taxon>
        <taxon>Mucor</taxon>
    </lineage>
</organism>
<dbReference type="GO" id="GO:0005634">
    <property type="term" value="C:nucleus"/>
    <property type="evidence" value="ECO:0007669"/>
    <property type="project" value="TreeGrafter"/>
</dbReference>
<feature type="domain" description="JmjN" evidence="8">
    <location>
        <begin position="18"/>
        <end position="59"/>
    </location>
</feature>
<gene>
    <name evidence="11" type="ORF">INT47_010379</name>
</gene>
<dbReference type="GO" id="GO:0000785">
    <property type="term" value="C:chromatin"/>
    <property type="evidence" value="ECO:0007669"/>
    <property type="project" value="TreeGrafter"/>
</dbReference>
<dbReference type="InterPro" id="IPR003349">
    <property type="entry name" value="JmjN"/>
</dbReference>
<keyword evidence="5" id="KW-0862">Zinc</keyword>
<dbReference type="SMART" id="SM00558">
    <property type="entry name" value="JmjC"/>
    <property type="match status" value="1"/>
</dbReference>
<dbReference type="OrthoDB" id="9547406at2759"/>
<dbReference type="PANTHER" id="PTHR10694:SF7">
    <property type="entry name" value="[HISTONE H3]-TRIMETHYL-L-LYSINE(9) DEMETHYLASE"/>
    <property type="match status" value="1"/>
</dbReference>
<dbReference type="PROSITE" id="PS51184">
    <property type="entry name" value="JMJC"/>
    <property type="match status" value="1"/>
</dbReference>
<dbReference type="GO" id="GO:0140684">
    <property type="term" value="F:histone H3K9me2/H3K9me3 demethylase activity"/>
    <property type="evidence" value="ECO:0007669"/>
    <property type="project" value="UniProtKB-EC"/>
</dbReference>
<feature type="compositionally biased region" description="Polar residues" evidence="7">
    <location>
        <begin position="122"/>
        <end position="132"/>
    </location>
</feature>
<dbReference type="InterPro" id="IPR002999">
    <property type="entry name" value="Tudor"/>
</dbReference>
<evidence type="ECO:0000259" key="10">
    <source>
        <dbReference type="PROSITE" id="PS51805"/>
    </source>
</evidence>
<dbReference type="InterPro" id="IPR013083">
    <property type="entry name" value="Znf_RING/FYVE/PHD"/>
</dbReference>
<dbReference type="Gene3D" id="2.30.30.140">
    <property type="match status" value="1"/>
</dbReference>
<feature type="domain" description="PHD-type" evidence="10">
    <location>
        <begin position="360"/>
        <end position="475"/>
    </location>
</feature>
<evidence type="ECO:0000256" key="7">
    <source>
        <dbReference type="SAM" id="MobiDB-lite"/>
    </source>
</evidence>
<dbReference type="GO" id="GO:0008270">
    <property type="term" value="F:zinc ion binding"/>
    <property type="evidence" value="ECO:0007669"/>
    <property type="project" value="UniProtKB-KW"/>
</dbReference>
<evidence type="ECO:0000259" key="8">
    <source>
        <dbReference type="PROSITE" id="PS51183"/>
    </source>
</evidence>
<dbReference type="CDD" id="cd15571">
    <property type="entry name" value="ePHD"/>
    <property type="match status" value="1"/>
</dbReference>
<accession>A0A8H7QQR0</accession>
<evidence type="ECO:0000256" key="2">
    <source>
        <dbReference type="ARBA" id="ARBA00012900"/>
    </source>
</evidence>
<dbReference type="GO" id="GO:0010468">
    <property type="term" value="P:regulation of gene expression"/>
    <property type="evidence" value="ECO:0007669"/>
    <property type="project" value="TreeGrafter"/>
</dbReference>
<dbReference type="InterPro" id="IPR003347">
    <property type="entry name" value="JmjC_dom"/>
</dbReference>
<dbReference type="SMART" id="SM00545">
    <property type="entry name" value="JmjN"/>
    <property type="match status" value="1"/>
</dbReference>
<dbReference type="SUPFAM" id="SSF51197">
    <property type="entry name" value="Clavaminate synthase-like"/>
    <property type="match status" value="1"/>
</dbReference>
<dbReference type="SMART" id="SM00333">
    <property type="entry name" value="TUDOR"/>
    <property type="match status" value="1"/>
</dbReference>
<dbReference type="Gene3D" id="3.30.40.10">
    <property type="entry name" value="Zinc/RING finger domain, C3HC4 (zinc finger)"/>
    <property type="match status" value="1"/>
</dbReference>
<feature type="compositionally biased region" description="Basic and acidic residues" evidence="7">
    <location>
        <begin position="110"/>
        <end position="121"/>
    </location>
</feature>
<feature type="region of interest" description="Disordered" evidence="7">
    <location>
        <begin position="110"/>
        <end position="132"/>
    </location>
</feature>
<dbReference type="Gene3D" id="2.60.120.650">
    <property type="entry name" value="Cupin"/>
    <property type="match status" value="1"/>
</dbReference>
<comment type="similarity">
    <text evidence="1">Belongs to the JHDM3 histone demethylase family.</text>
</comment>
<evidence type="ECO:0000313" key="11">
    <source>
        <dbReference type="EMBL" id="KAG2196540.1"/>
    </source>
</evidence>
<keyword evidence="3" id="KW-0479">Metal-binding</keyword>
<protein>
    <recommendedName>
        <fullName evidence="2">[histone H3]-trimethyl-L-lysine(9) demethylase</fullName>
        <ecNumber evidence="2">1.14.11.66</ecNumber>
    </recommendedName>
</protein>
<evidence type="ECO:0000256" key="4">
    <source>
        <dbReference type="ARBA" id="ARBA00022771"/>
    </source>
</evidence>
<dbReference type="EC" id="1.14.11.66" evidence="2"/>
<comment type="catalytic activity">
    <reaction evidence="6">
        <text>N(6),N(6),N(6)-trimethyl-L-lysyl(9)-[histone H3] + 2 2-oxoglutarate + 2 O2 = N(6)-methyl-L-lysyl(9)-[histone H3] + 2 formaldehyde + 2 succinate + 2 CO2</text>
        <dbReference type="Rhea" id="RHEA:60200"/>
        <dbReference type="Rhea" id="RHEA-COMP:15538"/>
        <dbReference type="Rhea" id="RHEA-COMP:15542"/>
        <dbReference type="ChEBI" id="CHEBI:15379"/>
        <dbReference type="ChEBI" id="CHEBI:16526"/>
        <dbReference type="ChEBI" id="CHEBI:16810"/>
        <dbReference type="ChEBI" id="CHEBI:16842"/>
        <dbReference type="ChEBI" id="CHEBI:30031"/>
        <dbReference type="ChEBI" id="CHEBI:61929"/>
        <dbReference type="ChEBI" id="CHEBI:61961"/>
        <dbReference type="EC" id="1.14.11.66"/>
    </reaction>
</comment>
<evidence type="ECO:0000256" key="1">
    <source>
        <dbReference type="ARBA" id="ARBA00009711"/>
    </source>
</evidence>
<dbReference type="EMBL" id="JAEPRD010000144">
    <property type="protein sequence ID" value="KAG2196540.1"/>
    <property type="molecule type" value="Genomic_DNA"/>
</dbReference>
<evidence type="ECO:0000256" key="5">
    <source>
        <dbReference type="ARBA" id="ARBA00022833"/>
    </source>
</evidence>
<evidence type="ECO:0000256" key="6">
    <source>
        <dbReference type="ARBA" id="ARBA00049349"/>
    </source>
</evidence>
<sequence>MNDIRPNEYYDQDNGGSIPVFTPSFEEFKDFKSFMTSVEEYGKKAGVIKVIPPKEWKDHLPDPSNFDDIKVTKPITQHIFGGRGVFNQTNIENRKDYSLEAWRELCNRNEHRPPKVNENEAVRSNNSIASNETTSHLTTDQYKEIERHYWRNITFNQPMYGADLLGSLFDDSVTSWNPNSLDNILNKLGMVLPGVNSPYLYFGMWKATFPWHVEDMDLYSINYIHFGAPKQWYVIQPCYQKRFENFMQATFFTQYKDCHEFLRHKTFIVSPKVLQNNNIPVQKCVQQPGEFIITFPFGYHSGYNLDFNCAESVNFALDSWIEIGKNAKSCTCIDDSVRIDIDSLLGDTSRKKRKTDIHVAQPCILCSIIDDDQSRLNSNCRKYKNIHTICAESINETYIKDNLVYGIDKVPTSRWKLTCIYCKEKNKGACMQCCFGKCWKSFHATCAIRNDGTMIRKAGPKKGTFIYDGFCPQHDPQNITKKQNEKNSYIKEMTSKLTINRTIYTKWRGGGYYQGQIVECLTKKQVCRILLQDGITRSIPWRDIYTEDPSLTQT</sequence>
<dbReference type="PANTHER" id="PTHR10694">
    <property type="entry name" value="LYSINE-SPECIFIC DEMETHYLASE"/>
    <property type="match status" value="1"/>
</dbReference>
<name>A0A8H7QQR0_9FUNG</name>
<dbReference type="AlphaFoldDB" id="A0A8H7QQR0"/>
<dbReference type="PROSITE" id="PS51805">
    <property type="entry name" value="EPHD"/>
    <property type="match status" value="1"/>
</dbReference>
<keyword evidence="4" id="KW-0863">Zinc-finger</keyword>
<dbReference type="GO" id="GO:0051864">
    <property type="term" value="F:histone H3K36 demethylase activity"/>
    <property type="evidence" value="ECO:0007669"/>
    <property type="project" value="TreeGrafter"/>
</dbReference>
<evidence type="ECO:0000259" key="9">
    <source>
        <dbReference type="PROSITE" id="PS51184"/>
    </source>
</evidence>
<evidence type="ECO:0000313" key="12">
    <source>
        <dbReference type="Proteomes" id="UP000603453"/>
    </source>
</evidence>
<dbReference type="PROSITE" id="PS51183">
    <property type="entry name" value="JMJN"/>
    <property type="match status" value="1"/>
</dbReference>
<dbReference type="Pfam" id="PF02375">
    <property type="entry name" value="JmjN"/>
    <property type="match status" value="1"/>
</dbReference>
<dbReference type="Proteomes" id="UP000603453">
    <property type="component" value="Unassembled WGS sequence"/>
</dbReference>